<dbReference type="AlphaFoldDB" id="A0A2A2F7M5"/>
<comment type="caution">
    <text evidence="2">The sequence shown here is derived from an EMBL/GenBank/DDBJ whole genome shotgun (WGS) entry which is preliminary data.</text>
</comment>
<evidence type="ECO:0008006" key="4">
    <source>
        <dbReference type="Google" id="ProtNLM"/>
    </source>
</evidence>
<feature type="signal peptide" evidence="1">
    <location>
        <begin position="1"/>
        <end position="23"/>
    </location>
</feature>
<organism evidence="2 3">
    <name type="scientific">Halovibrio salipaludis</name>
    <dbReference type="NCBI Taxonomy" id="2032626"/>
    <lineage>
        <taxon>Bacteria</taxon>
        <taxon>Pseudomonadati</taxon>
        <taxon>Pseudomonadota</taxon>
        <taxon>Gammaproteobacteria</taxon>
        <taxon>Oceanospirillales</taxon>
        <taxon>Halomonadaceae</taxon>
        <taxon>Halovibrio</taxon>
    </lineage>
</organism>
<keyword evidence="3" id="KW-1185">Reference proteome</keyword>
<evidence type="ECO:0000256" key="1">
    <source>
        <dbReference type="SAM" id="SignalP"/>
    </source>
</evidence>
<dbReference type="RefSeq" id="WP_095617509.1">
    <property type="nucleotide sequence ID" value="NZ_NSKD01000003.1"/>
</dbReference>
<dbReference type="EMBL" id="NSKD01000003">
    <property type="protein sequence ID" value="PAU80677.1"/>
    <property type="molecule type" value="Genomic_DNA"/>
</dbReference>
<accession>A0A2A2F7M5</accession>
<dbReference type="OrthoDB" id="6007799at2"/>
<keyword evidence="1" id="KW-0732">Signal</keyword>
<sequence length="244" mass="28635">MDPIRRLFLTVAAAAVLPSTAFAQDVGLYPMTTTYGAELERGITISGEATRSLEPTDTGRWVYRFDVDSFVADIRESSRFRFEDQTVISERYRYSLEGFFLSNRYRKLDFDWNENVIVDRENNRRTDMSDHPGVQDQLGAQLQLWVDLRAGRETMEYVIPDEGDFKDYQFEVLREETLDTREFGKVETVVVKRVRDEDSPRTTLMWFAPEWDHLLVRLEQTNEDGEDFEIYLKRATLDGERIQP</sequence>
<evidence type="ECO:0000313" key="2">
    <source>
        <dbReference type="EMBL" id="PAU80677.1"/>
    </source>
</evidence>
<name>A0A2A2F7M5_9GAMM</name>
<feature type="chain" id="PRO_5012584386" description="DUF3108 domain-containing protein" evidence="1">
    <location>
        <begin position="24"/>
        <end position="244"/>
    </location>
</feature>
<protein>
    <recommendedName>
        <fullName evidence="4">DUF3108 domain-containing protein</fullName>
    </recommendedName>
</protein>
<dbReference type="Proteomes" id="UP000218896">
    <property type="component" value="Unassembled WGS sequence"/>
</dbReference>
<dbReference type="InterPro" id="IPR021457">
    <property type="entry name" value="DUF3108"/>
</dbReference>
<gene>
    <name evidence="2" type="ORF">CK501_09700</name>
</gene>
<reference evidence="2 3" key="1">
    <citation type="submission" date="2017-08" db="EMBL/GenBank/DDBJ databases">
        <title>Halovibrio sewagensis sp. nov., isolated from wastewater of high salinity.</title>
        <authorList>
            <person name="Dong X."/>
            <person name="Zhang G."/>
        </authorList>
    </citation>
    <scope>NUCLEOTIDE SEQUENCE [LARGE SCALE GENOMIC DNA]</scope>
    <source>
        <strain evidence="2 3">YL5-2</strain>
    </source>
</reference>
<evidence type="ECO:0000313" key="3">
    <source>
        <dbReference type="Proteomes" id="UP000218896"/>
    </source>
</evidence>
<proteinExistence type="predicted"/>
<dbReference type="Pfam" id="PF11306">
    <property type="entry name" value="DUF3108"/>
    <property type="match status" value="1"/>
</dbReference>